<dbReference type="Proteomes" id="UP001152797">
    <property type="component" value="Unassembled WGS sequence"/>
</dbReference>
<accession>A0A9P1DST4</accession>
<keyword evidence="3" id="KW-1185">Reference proteome</keyword>
<dbReference type="EMBL" id="CAMXCT030006511">
    <property type="protein sequence ID" value="CAL4802312.1"/>
    <property type="molecule type" value="Genomic_DNA"/>
</dbReference>
<evidence type="ECO:0000313" key="3">
    <source>
        <dbReference type="Proteomes" id="UP001152797"/>
    </source>
</evidence>
<sequence>MAIKKLPGALMNRRISRLKPSWGMLKAALEGKRELSQDLPMELRQKVNQLLEEIKGTKKIETILSAWNIKLSKDQLNQLQILGMSSEEDLAQHISQAGLSNFPPAHHPRAKILKEWNGLKDSSTEKLTWKAANGMVKKLEELLRGSQAAKVPQEQIQKMENKLRKAKAEEKRERTFTTMKVDMAWRPFGSWAGERTRLFLKNAPEAFDPAQEICLKFTDRQEYVTAVKRPMERDAGVQLYVLDLQCESRIPTGDLNATLVTSEEECSFSGEMTLPGKATFKLPFDDKHWYRIKAFDGSFMEVLDDCRDPDDPNREWNNDQKFRFFDTGEGNREFKIYLRHCSDRAVTNSDRAVTNHSGCPWHLVQHNTVQPNDGWQICQIWTVEKAGSSYVIKSKKDGKVIIRTNETHEVVSNCYLMVYVEFTVQDASGDDREKFTFRQMSRI</sequence>
<organism evidence="1">
    <name type="scientific">Cladocopium goreaui</name>
    <dbReference type="NCBI Taxonomy" id="2562237"/>
    <lineage>
        <taxon>Eukaryota</taxon>
        <taxon>Sar</taxon>
        <taxon>Alveolata</taxon>
        <taxon>Dinophyceae</taxon>
        <taxon>Suessiales</taxon>
        <taxon>Symbiodiniaceae</taxon>
        <taxon>Cladocopium</taxon>
    </lineage>
</organism>
<dbReference type="EMBL" id="CAMXCT020006511">
    <property type="protein sequence ID" value="CAL1168375.1"/>
    <property type="molecule type" value="Genomic_DNA"/>
</dbReference>
<reference evidence="1" key="1">
    <citation type="submission" date="2022-10" db="EMBL/GenBank/DDBJ databases">
        <authorList>
            <person name="Chen Y."/>
            <person name="Dougan E. K."/>
            <person name="Chan C."/>
            <person name="Rhodes N."/>
            <person name="Thang M."/>
        </authorList>
    </citation>
    <scope>NUCLEOTIDE SEQUENCE</scope>
</reference>
<dbReference type="AlphaFoldDB" id="A0A9P1DST4"/>
<name>A0A9P1DST4_9DINO</name>
<evidence type="ECO:0000313" key="1">
    <source>
        <dbReference type="EMBL" id="CAI4015000.1"/>
    </source>
</evidence>
<reference evidence="2" key="2">
    <citation type="submission" date="2024-04" db="EMBL/GenBank/DDBJ databases">
        <authorList>
            <person name="Chen Y."/>
            <person name="Shah S."/>
            <person name="Dougan E. K."/>
            <person name="Thang M."/>
            <person name="Chan C."/>
        </authorList>
    </citation>
    <scope>NUCLEOTIDE SEQUENCE [LARGE SCALE GENOMIC DNA]</scope>
</reference>
<dbReference type="EMBL" id="CAMXCT010006511">
    <property type="protein sequence ID" value="CAI4015000.1"/>
    <property type="molecule type" value="Genomic_DNA"/>
</dbReference>
<dbReference type="CDD" id="cd00161">
    <property type="entry name" value="beta-trefoil_Ricin-like"/>
    <property type="match status" value="1"/>
</dbReference>
<evidence type="ECO:0000313" key="2">
    <source>
        <dbReference type="EMBL" id="CAL1168375.1"/>
    </source>
</evidence>
<proteinExistence type="predicted"/>
<protein>
    <submittedName>
        <fullName evidence="1">Uncharacterized protein</fullName>
    </submittedName>
</protein>
<comment type="caution">
    <text evidence="1">The sequence shown here is derived from an EMBL/GenBank/DDBJ whole genome shotgun (WGS) entry which is preliminary data.</text>
</comment>
<gene>
    <name evidence="1" type="ORF">C1SCF055_LOCUS39856</name>
</gene>